<evidence type="ECO:0000313" key="4">
    <source>
        <dbReference type="Proteomes" id="UP000663845"/>
    </source>
</evidence>
<reference evidence="2" key="1">
    <citation type="submission" date="2021-02" db="EMBL/GenBank/DDBJ databases">
        <authorList>
            <person name="Nowell W R."/>
        </authorList>
    </citation>
    <scope>NUCLEOTIDE SEQUENCE</scope>
</reference>
<dbReference type="EMBL" id="CAJNOG010000816">
    <property type="protein sequence ID" value="CAF1363969.1"/>
    <property type="molecule type" value="Genomic_DNA"/>
</dbReference>
<dbReference type="Proteomes" id="UP000663845">
    <property type="component" value="Unassembled WGS sequence"/>
</dbReference>
<proteinExistence type="predicted"/>
<name>A0A815I5S0_9BILA</name>
<dbReference type="Proteomes" id="UP000663844">
    <property type="component" value="Unassembled WGS sequence"/>
</dbReference>
<evidence type="ECO:0000313" key="3">
    <source>
        <dbReference type="EMBL" id="CAF3515786.1"/>
    </source>
</evidence>
<comment type="caution">
    <text evidence="2">The sequence shown here is derived from an EMBL/GenBank/DDBJ whole genome shotgun (WGS) entry which is preliminary data.</text>
</comment>
<keyword evidence="1" id="KW-0732">Signal</keyword>
<sequence length="197" mass="21067">MTTKFFLLTLATTTTTIIPPSQYMKIISPNDIIVGIFNTSTGSSSGVNVGNWVSDESPSSAFDGDINTKYLNYAAGDTSITGGLQSGFYVTPLIGRSIATGIQFATANDNFERDPITVTLEGSNNASAQLSLGASWKLIYSGSTGIYASVDPGRMTYVAMQNFNNTLAYTSYRLLATSKRASSYGVQYSEVNIYSLV</sequence>
<gene>
    <name evidence="2" type="ORF">JYZ213_LOCUS35744</name>
    <name evidence="3" type="ORF">OXD698_LOCUS2142</name>
</gene>
<protein>
    <submittedName>
        <fullName evidence="2">Uncharacterized protein</fullName>
    </submittedName>
</protein>
<organism evidence="2 4">
    <name type="scientific">Adineta steineri</name>
    <dbReference type="NCBI Taxonomy" id="433720"/>
    <lineage>
        <taxon>Eukaryota</taxon>
        <taxon>Metazoa</taxon>
        <taxon>Spiralia</taxon>
        <taxon>Gnathifera</taxon>
        <taxon>Rotifera</taxon>
        <taxon>Eurotatoria</taxon>
        <taxon>Bdelloidea</taxon>
        <taxon>Adinetida</taxon>
        <taxon>Adinetidae</taxon>
        <taxon>Adineta</taxon>
    </lineage>
</organism>
<evidence type="ECO:0000313" key="2">
    <source>
        <dbReference type="EMBL" id="CAF1363969.1"/>
    </source>
</evidence>
<evidence type="ECO:0000256" key="1">
    <source>
        <dbReference type="SAM" id="SignalP"/>
    </source>
</evidence>
<dbReference type="EMBL" id="CAJOAZ010000068">
    <property type="protein sequence ID" value="CAF3515786.1"/>
    <property type="molecule type" value="Genomic_DNA"/>
</dbReference>
<feature type="chain" id="PRO_5036227757" evidence="1">
    <location>
        <begin position="17"/>
        <end position="197"/>
    </location>
</feature>
<feature type="signal peptide" evidence="1">
    <location>
        <begin position="1"/>
        <end position="16"/>
    </location>
</feature>
<dbReference type="Gene3D" id="2.60.120.260">
    <property type="entry name" value="Galactose-binding domain-like"/>
    <property type="match status" value="1"/>
</dbReference>
<dbReference type="AlphaFoldDB" id="A0A815I5S0"/>
<accession>A0A815I5S0</accession>